<keyword evidence="3" id="KW-1185">Reference proteome</keyword>
<evidence type="ECO:0000313" key="2">
    <source>
        <dbReference type="EMBL" id="GGL87728.1"/>
    </source>
</evidence>
<accession>A0ABQ2GCW8</accession>
<comment type="caution">
    <text evidence="2">The sequence shown here is derived from an EMBL/GenBank/DDBJ whole genome shotgun (WGS) entry which is preliminary data.</text>
</comment>
<keyword evidence="1" id="KW-0732">Signal</keyword>
<evidence type="ECO:0000256" key="1">
    <source>
        <dbReference type="SAM" id="SignalP"/>
    </source>
</evidence>
<evidence type="ECO:0000313" key="3">
    <source>
        <dbReference type="Proteomes" id="UP000639973"/>
    </source>
</evidence>
<dbReference type="EMBL" id="BMOL01000013">
    <property type="protein sequence ID" value="GGL87728.1"/>
    <property type="molecule type" value="Genomic_DNA"/>
</dbReference>
<protein>
    <submittedName>
        <fullName evidence="2">Uncharacterized protein</fullName>
    </submittedName>
</protein>
<feature type="signal peptide" evidence="1">
    <location>
        <begin position="1"/>
        <end position="22"/>
    </location>
</feature>
<proteinExistence type="predicted"/>
<name>A0ABQ2GCW8_9DEIO</name>
<gene>
    <name evidence="2" type="ORF">GCM10010840_27150</name>
</gene>
<dbReference type="Proteomes" id="UP000639973">
    <property type="component" value="Unassembled WGS sequence"/>
</dbReference>
<sequence>MTEPRRVIHLSLWAAVLCAALAGTGNGQARASSGTLWTINQYDTSQSSAQAVLTAAAPTLELVLSPFNLQAVDTATFSVNQSAMNAQLAASGLNKTGRAFVEGQQIDTWYSAVEDRSVVCVAWAEGERHSQLAYVMQGKIRRSDVMSLP</sequence>
<reference evidence="3" key="1">
    <citation type="journal article" date="2019" name="Int. J. Syst. Evol. Microbiol.">
        <title>The Global Catalogue of Microorganisms (GCM) 10K type strain sequencing project: providing services to taxonomists for standard genome sequencing and annotation.</title>
        <authorList>
            <consortium name="The Broad Institute Genomics Platform"/>
            <consortium name="The Broad Institute Genome Sequencing Center for Infectious Disease"/>
            <person name="Wu L."/>
            <person name="Ma J."/>
        </authorList>
    </citation>
    <scope>NUCLEOTIDE SEQUENCE [LARGE SCALE GENOMIC DNA]</scope>
    <source>
        <strain evidence="3">JCM 15442</strain>
    </source>
</reference>
<feature type="chain" id="PRO_5045276065" evidence="1">
    <location>
        <begin position="23"/>
        <end position="149"/>
    </location>
</feature>
<organism evidence="2 3">
    <name type="scientific">Deinococcus aerolatus</name>
    <dbReference type="NCBI Taxonomy" id="522487"/>
    <lineage>
        <taxon>Bacteria</taxon>
        <taxon>Thermotogati</taxon>
        <taxon>Deinococcota</taxon>
        <taxon>Deinococci</taxon>
        <taxon>Deinococcales</taxon>
        <taxon>Deinococcaceae</taxon>
        <taxon>Deinococcus</taxon>
    </lineage>
</organism>